<evidence type="ECO:0000256" key="1">
    <source>
        <dbReference type="ARBA" id="ARBA00009375"/>
    </source>
</evidence>
<feature type="domain" description="Pseudouridine synthase I TruA alpha/beta" evidence="8">
    <location>
        <begin position="144"/>
        <end position="247"/>
    </location>
</feature>
<protein>
    <recommendedName>
        <fullName evidence="4">tRNA pseudouridine synthase A</fullName>
        <ecNumber evidence="4">5.4.99.12</ecNumber>
    </recommendedName>
    <alternativeName>
        <fullName evidence="4">tRNA pseudouridine(38-40) synthase</fullName>
    </alternativeName>
    <alternativeName>
        <fullName evidence="4">tRNA pseudouridylate synthase I</fullName>
    </alternativeName>
    <alternativeName>
        <fullName evidence="4">tRNA-uridine isomerase I</fullName>
    </alternativeName>
</protein>
<evidence type="ECO:0000313" key="9">
    <source>
        <dbReference type="EMBL" id="MUM76586.1"/>
    </source>
</evidence>
<dbReference type="NCBIfam" id="TIGR00071">
    <property type="entry name" value="hisT_truA"/>
    <property type="match status" value="1"/>
</dbReference>
<keyword evidence="10" id="KW-1185">Reference proteome</keyword>
<dbReference type="InterPro" id="IPR001406">
    <property type="entry name" value="PsdUridine_synth_TruA"/>
</dbReference>
<dbReference type="Gene3D" id="3.30.70.660">
    <property type="entry name" value="Pseudouridine synthase I, catalytic domain, C-terminal subdomain"/>
    <property type="match status" value="1"/>
</dbReference>
<sequence>MPRFLLTLAYDGTDFSGWQLQPRERTVQGEIEASLARLVGIPVRVHGSGRTDAGVHALGQTAHFDCPAERAAIPWQRALNATLPQDVRVLRCDRVAADFHARYHAQAKTYEYGLWHQDRFCLPQRRRFVWDCGPLDFAAMDEVARLLAGTHDFAAFQNTGTPVKSTVRTLADISRHPGPTASETIWRFTADGFLKQMVRNLMGCLVACGRDRITPADAARILASADRAQAPATAPARGLTLIGAAYPARTSATGGETA</sequence>
<dbReference type="SUPFAM" id="SSF55120">
    <property type="entry name" value="Pseudouridine synthase"/>
    <property type="match status" value="1"/>
</dbReference>
<dbReference type="PIRSF" id="PIRSF001430">
    <property type="entry name" value="tRNA_psdUrid_synth"/>
    <property type="match status" value="1"/>
</dbReference>
<name>A0A7K1KKH8_9BACT</name>
<dbReference type="PANTHER" id="PTHR11142">
    <property type="entry name" value="PSEUDOURIDYLATE SYNTHASE"/>
    <property type="match status" value="1"/>
</dbReference>
<evidence type="ECO:0000256" key="2">
    <source>
        <dbReference type="ARBA" id="ARBA00022694"/>
    </source>
</evidence>
<comment type="catalytic activity">
    <reaction evidence="4 7">
        <text>uridine(38/39/40) in tRNA = pseudouridine(38/39/40) in tRNA</text>
        <dbReference type="Rhea" id="RHEA:22376"/>
        <dbReference type="Rhea" id="RHEA-COMP:10085"/>
        <dbReference type="Rhea" id="RHEA-COMP:10087"/>
        <dbReference type="ChEBI" id="CHEBI:65314"/>
        <dbReference type="ChEBI" id="CHEBI:65315"/>
        <dbReference type="EC" id="5.4.99.12"/>
    </reaction>
</comment>
<comment type="caution">
    <text evidence="4">Lacks conserved residue(s) required for the propagation of feature annotation.</text>
</comment>
<accession>A0A7K1KKH8</accession>
<dbReference type="Gene3D" id="3.30.70.580">
    <property type="entry name" value="Pseudouridine synthase I, catalytic domain, N-terminal subdomain"/>
    <property type="match status" value="1"/>
</dbReference>
<dbReference type="RefSeq" id="WP_155932190.1">
    <property type="nucleotide sequence ID" value="NZ_WODC01000001.1"/>
</dbReference>
<dbReference type="GO" id="GO:0003723">
    <property type="term" value="F:RNA binding"/>
    <property type="evidence" value="ECO:0007669"/>
    <property type="project" value="InterPro"/>
</dbReference>
<dbReference type="InterPro" id="IPR020094">
    <property type="entry name" value="TruA/RsuA/RluB/E/F_N"/>
</dbReference>
<comment type="similarity">
    <text evidence="1 4 7">Belongs to the tRNA pseudouridine synthase TruA family.</text>
</comment>
<organism evidence="9 10">
    <name type="scientific">Pseudodesulfovibrio alkaliphilus</name>
    <dbReference type="NCBI Taxonomy" id="2661613"/>
    <lineage>
        <taxon>Bacteria</taxon>
        <taxon>Pseudomonadati</taxon>
        <taxon>Thermodesulfobacteriota</taxon>
        <taxon>Desulfovibrionia</taxon>
        <taxon>Desulfovibrionales</taxon>
        <taxon>Desulfovibrionaceae</taxon>
    </lineage>
</organism>
<comment type="caution">
    <text evidence="9">The sequence shown here is derived from an EMBL/GenBank/DDBJ whole genome shotgun (WGS) entry which is preliminary data.</text>
</comment>
<dbReference type="InterPro" id="IPR020097">
    <property type="entry name" value="PsdUridine_synth_TruA_a/b_dom"/>
</dbReference>
<comment type="function">
    <text evidence="4">Formation of pseudouridine at positions 38, 39 and 40 in the anticodon stem and loop of transfer RNAs.</text>
</comment>
<dbReference type="Proteomes" id="UP000461162">
    <property type="component" value="Unassembled WGS sequence"/>
</dbReference>
<dbReference type="InterPro" id="IPR020103">
    <property type="entry name" value="PsdUridine_synth_cat_dom_sf"/>
</dbReference>
<feature type="domain" description="Pseudouridine synthase I TruA alpha/beta" evidence="8">
    <location>
        <begin position="9"/>
        <end position="103"/>
    </location>
</feature>
<dbReference type="CDD" id="cd02570">
    <property type="entry name" value="PseudoU_synth_EcTruA"/>
    <property type="match status" value="1"/>
</dbReference>
<dbReference type="HAMAP" id="MF_00171">
    <property type="entry name" value="TruA"/>
    <property type="match status" value="1"/>
</dbReference>
<feature type="binding site" evidence="4 6">
    <location>
        <position position="110"/>
    </location>
    <ligand>
        <name>substrate</name>
    </ligand>
</feature>
<evidence type="ECO:0000256" key="3">
    <source>
        <dbReference type="ARBA" id="ARBA00023235"/>
    </source>
</evidence>
<feature type="active site" description="Nucleophile" evidence="4 5">
    <location>
        <position position="52"/>
    </location>
</feature>
<evidence type="ECO:0000256" key="4">
    <source>
        <dbReference type="HAMAP-Rule" id="MF_00171"/>
    </source>
</evidence>
<dbReference type="PANTHER" id="PTHR11142:SF0">
    <property type="entry name" value="TRNA PSEUDOURIDINE SYNTHASE-LIKE 1"/>
    <property type="match status" value="1"/>
</dbReference>
<dbReference type="Pfam" id="PF01416">
    <property type="entry name" value="PseudoU_synth_1"/>
    <property type="match status" value="2"/>
</dbReference>
<reference evidence="9 10" key="1">
    <citation type="submission" date="2019-11" db="EMBL/GenBank/DDBJ databases">
        <title>Pseudodesulfovibrio alkaliphilus, sp. nov., an alkaliphilic sulfate-reducing bacteria from mud volcano of Taman peninsula, Russia.</title>
        <authorList>
            <person name="Frolova A."/>
            <person name="Merkel A.Y."/>
            <person name="Slobodkin A.I."/>
        </authorList>
    </citation>
    <scope>NUCLEOTIDE SEQUENCE [LARGE SCALE GENOMIC DNA]</scope>
    <source>
        <strain evidence="9 10">F-1</strain>
    </source>
</reference>
<dbReference type="FunFam" id="3.30.70.580:FF:000001">
    <property type="entry name" value="tRNA pseudouridine synthase A"/>
    <property type="match status" value="1"/>
</dbReference>
<evidence type="ECO:0000256" key="6">
    <source>
        <dbReference type="PIRSR" id="PIRSR001430-2"/>
    </source>
</evidence>
<keyword evidence="3 4" id="KW-0413">Isomerase</keyword>
<dbReference type="EC" id="5.4.99.12" evidence="4"/>
<dbReference type="EMBL" id="WODC01000001">
    <property type="protein sequence ID" value="MUM76586.1"/>
    <property type="molecule type" value="Genomic_DNA"/>
</dbReference>
<dbReference type="AlphaFoldDB" id="A0A7K1KKH8"/>
<dbReference type="GO" id="GO:0160147">
    <property type="term" value="F:tRNA pseudouridine(38-40) synthase activity"/>
    <property type="evidence" value="ECO:0007669"/>
    <property type="project" value="UniProtKB-EC"/>
</dbReference>
<dbReference type="InterPro" id="IPR020095">
    <property type="entry name" value="PsdUridine_synth_TruA_C"/>
</dbReference>
<comment type="subunit">
    <text evidence="4">Homodimer.</text>
</comment>
<dbReference type="GO" id="GO:0031119">
    <property type="term" value="P:tRNA pseudouridine synthesis"/>
    <property type="evidence" value="ECO:0007669"/>
    <property type="project" value="UniProtKB-UniRule"/>
</dbReference>
<evidence type="ECO:0000259" key="8">
    <source>
        <dbReference type="Pfam" id="PF01416"/>
    </source>
</evidence>
<evidence type="ECO:0000256" key="7">
    <source>
        <dbReference type="RuleBase" id="RU003792"/>
    </source>
</evidence>
<evidence type="ECO:0000256" key="5">
    <source>
        <dbReference type="PIRSR" id="PIRSR001430-1"/>
    </source>
</evidence>
<proteinExistence type="inferred from homology"/>
<gene>
    <name evidence="4 9" type="primary">truA</name>
    <name evidence="9" type="ORF">GKC30_02935</name>
</gene>
<keyword evidence="2 4" id="KW-0819">tRNA processing</keyword>
<evidence type="ECO:0000313" key="10">
    <source>
        <dbReference type="Proteomes" id="UP000461162"/>
    </source>
</evidence>